<dbReference type="NCBIfam" id="TIGR02523">
    <property type="entry name" value="type_IV_pilV"/>
    <property type="match status" value="1"/>
</dbReference>
<evidence type="ECO:0000313" key="3">
    <source>
        <dbReference type="Proteomes" id="UP000516412"/>
    </source>
</evidence>
<gene>
    <name evidence="2" type="primary">pilV</name>
    <name evidence="2" type="ORF">H7A79_1230</name>
</gene>
<sequence>MKKQCGENMHRILYPNHLKTDVAASAQQESGRLKQRQGGMTLVEVLVAMFVLAVGVLALLATQLRTVSGVREAESQTIVAQAVQNLMEGMQINPTLSAASGDTGWVNKSYDAYMKNGIQTIKGNVAGGNNPGGANAGNPPQLTKSELVDEQIRSFESALGSALPNAEVRYAICRGVDEMEIDSNGNVDANCKNSGPLMVKVLWQIDSEQADVAPAVKSYNSNIVYTYQARVPD</sequence>
<proteinExistence type="predicted"/>
<keyword evidence="3" id="KW-1185">Reference proteome</keyword>
<dbReference type="PROSITE" id="PS00409">
    <property type="entry name" value="PROKAR_NTER_METHYL"/>
    <property type="match status" value="1"/>
</dbReference>
<keyword evidence="1" id="KW-1133">Transmembrane helix</keyword>
<name>A0A7H1M7T1_9NEIS</name>
<dbReference type="InterPro" id="IPR012902">
    <property type="entry name" value="N_methyl_site"/>
</dbReference>
<dbReference type="InterPro" id="IPR013362">
    <property type="entry name" value="Pilus_4_PilV"/>
</dbReference>
<dbReference type="NCBIfam" id="TIGR02532">
    <property type="entry name" value="IV_pilin_GFxxxE"/>
    <property type="match status" value="1"/>
</dbReference>
<protein>
    <submittedName>
        <fullName evidence="2">Type IV pilus modification protein PilV</fullName>
    </submittedName>
</protein>
<evidence type="ECO:0000256" key="1">
    <source>
        <dbReference type="SAM" id="Phobius"/>
    </source>
</evidence>
<dbReference type="KEGG" id="nmus:H7A79_1230"/>
<keyword evidence="1" id="KW-0812">Transmembrane</keyword>
<dbReference type="RefSeq" id="WP_187001453.1">
    <property type="nucleotide sequence ID" value="NZ_CP156928.1"/>
</dbReference>
<feature type="transmembrane region" description="Helical" evidence="1">
    <location>
        <begin position="42"/>
        <end position="61"/>
    </location>
</feature>
<dbReference type="AlphaFoldDB" id="A0A7H1M7T1"/>
<reference evidence="2" key="1">
    <citation type="submission" date="2024-06" db="EMBL/GenBank/DDBJ databases">
        <title>Complete Genome Sequence of mouse commensal type strain Neisseria musculi.</title>
        <authorList>
            <person name="Thapa E."/>
            <person name="Aluvathingal J."/>
            <person name="Nadendla S."/>
            <person name="Mehta A."/>
            <person name="Tettelin H."/>
            <person name="Weyand N.J."/>
        </authorList>
    </citation>
    <scope>NUCLEOTIDE SEQUENCE</scope>
    <source>
        <strain evidence="2">NW831</strain>
    </source>
</reference>
<dbReference type="Proteomes" id="UP000516412">
    <property type="component" value="Chromosome"/>
</dbReference>
<evidence type="ECO:0000313" key="2">
    <source>
        <dbReference type="EMBL" id="QNT57696.1"/>
    </source>
</evidence>
<dbReference type="Pfam" id="PF07963">
    <property type="entry name" value="N_methyl"/>
    <property type="match status" value="1"/>
</dbReference>
<accession>A0A7H1M7T1</accession>
<keyword evidence="1" id="KW-0472">Membrane</keyword>
<dbReference type="EMBL" id="CP060414">
    <property type="protein sequence ID" value="QNT57696.1"/>
    <property type="molecule type" value="Genomic_DNA"/>
</dbReference>
<organism evidence="2 3">
    <name type="scientific">Neisseria musculi</name>
    <dbReference type="NCBI Taxonomy" id="1815583"/>
    <lineage>
        <taxon>Bacteria</taxon>
        <taxon>Pseudomonadati</taxon>
        <taxon>Pseudomonadota</taxon>
        <taxon>Betaproteobacteria</taxon>
        <taxon>Neisseriales</taxon>
        <taxon>Neisseriaceae</taxon>
        <taxon>Neisseria</taxon>
    </lineage>
</organism>